<dbReference type="Pfam" id="PF10709">
    <property type="entry name" value="DUF2511"/>
    <property type="match status" value="1"/>
</dbReference>
<dbReference type="KEGG" id="prg:RB151_024080"/>
<sequence>MKYKLIICSLLLVGTMSAAYSAPLATVSKKQFGQDWPFIREEVMLECRNNGALVVINPATLMQYPLNEIATELMEKKEIKAQPIDVLLAPIETTKSVKERIQPLKEAAEKLCPSK</sequence>
<name>A0A1J0E834_PRORE</name>
<evidence type="ECO:0000313" key="2">
    <source>
        <dbReference type="EMBL" id="MBX6981136.1"/>
    </source>
</evidence>
<accession>A0A1J0E834</accession>
<feature type="signal peptide" evidence="1">
    <location>
        <begin position="1"/>
        <end position="21"/>
    </location>
</feature>
<dbReference type="AlphaFoldDB" id="A0A1J0E834"/>
<dbReference type="OrthoDB" id="6519165at2"/>
<feature type="chain" id="PRO_5009610574" evidence="1">
    <location>
        <begin position="22"/>
        <end position="115"/>
    </location>
</feature>
<dbReference type="InterPro" id="IPR019648">
    <property type="entry name" value="YebY"/>
</dbReference>
<dbReference type="Proteomes" id="UP000824410">
    <property type="component" value="Unassembled WGS sequence"/>
</dbReference>
<proteinExistence type="predicted"/>
<evidence type="ECO:0000256" key="1">
    <source>
        <dbReference type="SAM" id="SignalP"/>
    </source>
</evidence>
<evidence type="ECO:0000313" key="3">
    <source>
        <dbReference type="Proteomes" id="UP000824410"/>
    </source>
</evidence>
<dbReference type="EMBL" id="SHDO01000010">
    <property type="protein sequence ID" value="MBX6981136.1"/>
    <property type="molecule type" value="Genomic_DNA"/>
</dbReference>
<dbReference type="RefSeq" id="WP_042843595.1">
    <property type="nucleotide sequence ID" value="NZ_ABEXNG020000064.1"/>
</dbReference>
<organism evidence="2 3">
    <name type="scientific">Providencia rettgeri</name>
    <dbReference type="NCBI Taxonomy" id="587"/>
    <lineage>
        <taxon>Bacteria</taxon>
        <taxon>Pseudomonadati</taxon>
        <taxon>Pseudomonadota</taxon>
        <taxon>Gammaproteobacteria</taxon>
        <taxon>Enterobacterales</taxon>
        <taxon>Morganellaceae</taxon>
        <taxon>Providencia</taxon>
    </lineage>
</organism>
<comment type="caution">
    <text evidence="2">The sequence shown here is derived from an EMBL/GenBank/DDBJ whole genome shotgun (WGS) entry which is preliminary data.</text>
</comment>
<reference evidence="2" key="1">
    <citation type="submission" date="2019-02" db="EMBL/GenBank/DDBJ databases">
        <title>Genomic characterization of isolates from hospital effluents in KZN, South Africa.</title>
        <authorList>
            <person name="Ntshobeni N."/>
            <person name="Allam M."/>
            <person name="Ismail A."/>
            <person name="Amoako D."/>
            <person name="Essack S."/>
            <person name="Chenia H."/>
        </authorList>
    </citation>
    <scope>NUCLEOTIDE SEQUENCE</scope>
    <source>
        <strain evidence="2">AFE97_S1</strain>
    </source>
</reference>
<gene>
    <name evidence="2" type="ORF">EX242_12805</name>
</gene>
<keyword evidence="1" id="KW-0732">Signal</keyword>
<protein>
    <submittedName>
        <fullName evidence="2">DUF2511 domain-containing protein</fullName>
    </submittedName>
</protein>